<evidence type="ECO:0000256" key="2">
    <source>
        <dbReference type="ARBA" id="ARBA00022692"/>
    </source>
</evidence>
<name>A0AAE0L1B5_9CHLO</name>
<dbReference type="Proteomes" id="UP001190700">
    <property type="component" value="Unassembled WGS sequence"/>
</dbReference>
<comment type="subcellular location">
    <subcellularLocation>
        <location evidence="1">Membrane</location>
        <topology evidence="1">Multi-pass membrane protein</topology>
    </subcellularLocation>
</comment>
<proteinExistence type="predicted"/>
<dbReference type="AlphaFoldDB" id="A0AAE0L1B5"/>
<protein>
    <submittedName>
        <fullName evidence="6">Uncharacterized protein</fullName>
    </submittedName>
</protein>
<evidence type="ECO:0000256" key="4">
    <source>
        <dbReference type="ARBA" id="ARBA00023136"/>
    </source>
</evidence>
<dbReference type="PANTHER" id="PTHR13377:SF3">
    <property type="entry name" value="TRANSMEMBRANE PROTEIN 115"/>
    <property type="match status" value="1"/>
</dbReference>
<keyword evidence="3" id="KW-1133">Transmembrane helix</keyword>
<keyword evidence="4" id="KW-0472">Membrane</keyword>
<dbReference type="InterPro" id="IPR013861">
    <property type="entry name" value="TMEM115/Pdh1/Rbl19"/>
</dbReference>
<dbReference type="PANTHER" id="PTHR13377">
    <property type="entry name" value="PLACENTAL PROTEIN 6"/>
    <property type="match status" value="1"/>
</dbReference>
<organism evidence="6 7">
    <name type="scientific">Cymbomonas tetramitiformis</name>
    <dbReference type="NCBI Taxonomy" id="36881"/>
    <lineage>
        <taxon>Eukaryota</taxon>
        <taxon>Viridiplantae</taxon>
        <taxon>Chlorophyta</taxon>
        <taxon>Pyramimonadophyceae</taxon>
        <taxon>Pyramimonadales</taxon>
        <taxon>Pyramimonadaceae</taxon>
        <taxon>Cymbomonas</taxon>
    </lineage>
</organism>
<dbReference type="GO" id="GO:0005794">
    <property type="term" value="C:Golgi apparatus"/>
    <property type="evidence" value="ECO:0007669"/>
    <property type="project" value="TreeGrafter"/>
</dbReference>
<keyword evidence="2" id="KW-0812">Transmembrane</keyword>
<evidence type="ECO:0000256" key="5">
    <source>
        <dbReference type="SAM" id="MobiDB-lite"/>
    </source>
</evidence>
<feature type="region of interest" description="Disordered" evidence="5">
    <location>
        <begin position="86"/>
        <end position="126"/>
    </location>
</feature>
<reference evidence="6 7" key="1">
    <citation type="journal article" date="2015" name="Genome Biol. Evol.">
        <title>Comparative Genomics of a Bacterivorous Green Alga Reveals Evolutionary Causalities and Consequences of Phago-Mixotrophic Mode of Nutrition.</title>
        <authorList>
            <person name="Burns J.A."/>
            <person name="Paasch A."/>
            <person name="Narechania A."/>
            <person name="Kim E."/>
        </authorList>
    </citation>
    <scope>NUCLEOTIDE SEQUENCE [LARGE SCALE GENOMIC DNA]</scope>
    <source>
        <strain evidence="6 7">PLY_AMNH</strain>
    </source>
</reference>
<gene>
    <name evidence="6" type="ORF">CYMTET_23061</name>
</gene>
<dbReference type="EMBL" id="LGRX02011827">
    <property type="protein sequence ID" value="KAK3268441.1"/>
    <property type="molecule type" value="Genomic_DNA"/>
</dbReference>
<accession>A0AAE0L1B5</accession>
<evidence type="ECO:0000313" key="6">
    <source>
        <dbReference type="EMBL" id="KAK3268441.1"/>
    </source>
</evidence>
<sequence length="126" mass="13469">MPTLEHCLLAVDRDSNRSGQPIPPEVPPVCPTCMPTCLPASCTCLTARMPRFFLPAQPRPFLDKVGNVCYKVVCGSRGAATNPNDVETVMGIPLPGSDSSEAQRRRERGARALEERLAGTSGGFGN</sequence>
<dbReference type="GO" id="GO:0006890">
    <property type="term" value="P:retrograde vesicle-mediated transport, Golgi to endoplasmic reticulum"/>
    <property type="evidence" value="ECO:0007669"/>
    <property type="project" value="InterPro"/>
</dbReference>
<evidence type="ECO:0000313" key="7">
    <source>
        <dbReference type="Proteomes" id="UP001190700"/>
    </source>
</evidence>
<evidence type="ECO:0000256" key="1">
    <source>
        <dbReference type="ARBA" id="ARBA00004141"/>
    </source>
</evidence>
<keyword evidence="7" id="KW-1185">Reference proteome</keyword>
<dbReference type="GO" id="GO:0016020">
    <property type="term" value="C:membrane"/>
    <property type="evidence" value="ECO:0007669"/>
    <property type="project" value="UniProtKB-SubCell"/>
</dbReference>
<evidence type="ECO:0000256" key="3">
    <source>
        <dbReference type="ARBA" id="ARBA00022989"/>
    </source>
</evidence>
<comment type="caution">
    <text evidence="6">The sequence shown here is derived from an EMBL/GenBank/DDBJ whole genome shotgun (WGS) entry which is preliminary data.</text>
</comment>
<feature type="compositionally biased region" description="Basic and acidic residues" evidence="5">
    <location>
        <begin position="101"/>
        <end position="117"/>
    </location>
</feature>